<dbReference type="GO" id="GO:0005829">
    <property type="term" value="C:cytosol"/>
    <property type="evidence" value="ECO:0007669"/>
    <property type="project" value="TreeGrafter"/>
</dbReference>
<name>A0A1G5AQX6_9BACT</name>
<dbReference type="InterPro" id="IPR023186">
    <property type="entry name" value="IUNH"/>
</dbReference>
<protein>
    <submittedName>
        <fullName evidence="4">Purine nucleosidase</fullName>
    </submittedName>
</protein>
<dbReference type="STRING" id="419481.SAMN05216233_101389"/>
<sequence length="336" mass="36375">MNPARKRVIVDSDMGWDDILSILALMKHPSVDLLGICVTGCGETDLRWGTTIARTLVELGRQTQTRLCAGTSTPTGYGHTFPQPFKDDMNSVMGLLGPLTPAIIPDTDTRHAWQFLADTLENAEDKITLLCLGGFTTPARMLDAFPSARLDRIEEMVAMAGAVHVDGNVALLNNARKEWDQGPAYATNHGAEWNVFVDSLAARRIVGSTIPLTLVPLDACNHVLLGPDMAEAITAVDPLATLAKRILLRKTGSHNEGIPVPVFDPLATLVMTGDMAGCQSHKAYLDVDLTENDTDNRCGTTRVTDTGSRKVTIIQGVSRQVFKARFSAILNRTMAP</sequence>
<organism evidence="4 5">
    <name type="scientific">Desulfoluna spongiiphila</name>
    <dbReference type="NCBI Taxonomy" id="419481"/>
    <lineage>
        <taxon>Bacteria</taxon>
        <taxon>Pseudomonadati</taxon>
        <taxon>Thermodesulfobacteriota</taxon>
        <taxon>Desulfobacteria</taxon>
        <taxon>Desulfobacterales</taxon>
        <taxon>Desulfolunaceae</taxon>
        <taxon>Desulfoluna</taxon>
    </lineage>
</organism>
<dbReference type="RefSeq" id="WP_217640215.1">
    <property type="nucleotide sequence ID" value="NZ_FMUX01000001.1"/>
</dbReference>
<dbReference type="EMBL" id="FMUX01000001">
    <property type="protein sequence ID" value="SCX80285.1"/>
    <property type="molecule type" value="Genomic_DNA"/>
</dbReference>
<evidence type="ECO:0000256" key="1">
    <source>
        <dbReference type="ARBA" id="ARBA00022801"/>
    </source>
</evidence>
<gene>
    <name evidence="4" type="ORF">SAMN05216233_101389</name>
</gene>
<dbReference type="Pfam" id="PF01156">
    <property type="entry name" value="IU_nuc_hydro"/>
    <property type="match status" value="1"/>
</dbReference>
<accession>A0A1G5AQX6</accession>
<dbReference type="InterPro" id="IPR001910">
    <property type="entry name" value="Inosine/uridine_hydrolase_dom"/>
</dbReference>
<dbReference type="SUPFAM" id="SSF53590">
    <property type="entry name" value="Nucleoside hydrolase"/>
    <property type="match status" value="1"/>
</dbReference>
<dbReference type="GO" id="GO:0008477">
    <property type="term" value="F:purine nucleosidase activity"/>
    <property type="evidence" value="ECO:0007669"/>
    <property type="project" value="TreeGrafter"/>
</dbReference>
<proteinExistence type="predicted"/>
<dbReference type="InterPro" id="IPR036452">
    <property type="entry name" value="Ribo_hydro-like"/>
</dbReference>
<dbReference type="AlphaFoldDB" id="A0A1G5AQX6"/>
<reference evidence="4 5" key="1">
    <citation type="submission" date="2016-10" db="EMBL/GenBank/DDBJ databases">
        <authorList>
            <person name="de Groot N.N."/>
        </authorList>
    </citation>
    <scope>NUCLEOTIDE SEQUENCE [LARGE SCALE GENOMIC DNA]</scope>
    <source>
        <strain evidence="4 5">AA1</strain>
    </source>
</reference>
<keyword evidence="5" id="KW-1185">Reference proteome</keyword>
<dbReference type="PANTHER" id="PTHR12304">
    <property type="entry name" value="INOSINE-URIDINE PREFERRING NUCLEOSIDE HYDROLASE"/>
    <property type="match status" value="1"/>
</dbReference>
<keyword evidence="1" id="KW-0378">Hydrolase</keyword>
<evidence type="ECO:0000313" key="5">
    <source>
        <dbReference type="Proteomes" id="UP000198870"/>
    </source>
</evidence>
<feature type="domain" description="Inosine/uridine-preferring nucleoside hydrolase" evidence="3">
    <location>
        <begin position="8"/>
        <end position="323"/>
    </location>
</feature>
<dbReference type="Gene3D" id="3.90.245.10">
    <property type="entry name" value="Ribonucleoside hydrolase-like"/>
    <property type="match status" value="1"/>
</dbReference>
<keyword evidence="2" id="KW-0326">Glycosidase</keyword>
<dbReference type="PANTHER" id="PTHR12304:SF4">
    <property type="entry name" value="URIDINE NUCLEOSIDASE"/>
    <property type="match status" value="1"/>
</dbReference>
<evidence type="ECO:0000259" key="3">
    <source>
        <dbReference type="Pfam" id="PF01156"/>
    </source>
</evidence>
<dbReference type="GO" id="GO:0006152">
    <property type="term" value="P:purine nucleoside catabolic process"/>
    <property type="evidence" value="ECO:0007669"/>
    <property type="project" value="TreeGrafter"/>
</dbReference>
<evidence type="ECO:0000313" key="4">
    <source>
        <dbReference type="EMBL" id="SCX80285.1"/>
    </source>
</evidence>
<dbReference type="Proteomes" id="UP000198870">
    <property type="component" value="Unassembled WGS sequence"/>
</dbReference>
<evidence type="ECO:0000256" key="2">
    <source>
        <dbReference type="ARBA" id="ARBA00023295"/>
    </source>
</evidence>